<dbReference type="GeneID" id="68286887"/>
<dbReference type="PANTHER" id="PTHR31793:SF39">
    <property type="entry name" value="THIOESTERASE_THIOL ESTER DEHYDRASE-ISOMERASE"/>
    <property type="match status" value="1"/>
</dbReference>
<evidence type="ECO:0000313" key="2">
    <source>
        <dbReference type="Proteomes" id="UP000825890"/>
    </source>
</evidence>
<organism evidence="1 2">
    <name type="scientific">Cercospora kikuchii</name>
    <dbReference type="NCBI Taxonomy" id="84275"/>
    <lineage>
        <taxon>Eukaryota</taxon>
        <taxon>Fungi</taxon>
        <taxon>Dikarya</taxon>
        <taxon>Ascomycota</taxon>
        <taxon>Pezizomycotina</taxon>
        <taxon>Dothideomycetes</taxon>
        <taxon>Dothideomycetidae</taxon>
        <taxon>Mycosphaerellales</taxon>
        <taxon>Mycosphaerellaceae</taxon>
        <taxon>Cercospora</taxon>
    </lineage>
</organism>
<keyword evidence="2" id="KW-1185">Reference proteome</keyword>
<dbReference type="InterPro" id="IPR050563">
    <property type="entry name" value="4-hydroxybenzoyl-CoA_TE"/>
</dbReference>
<dbReference type="RefSeq" id="XP_044652369.1">
    <property type="nucleotide sequence ID" value="XM_044796434.1"/>
</dbReference>
<dbReference type="SUPFAM" id="SSF54637">
    <property type="entry name" value="Thioesterase/thiol ester dehydrase-isomerase"/>
    <property type="match status" value="1"/>
</dbReference>
<protein>
    <submittedName>
        <fullName evidence="1">Uncharacterized protein</fullName>
    </submittedName>
</protein>
<reference evidence="1 2" key="1">
    <citation type="submission" date="2021-01" db="EMBL/GenBank/DDBJ databases">
        <title>Cercospora kikuchii MAFF 305040 whole genome shotgun sequence.</title>
        <authorList>
            <person name="Kashiwa T."/>
            <person name="Suzuki T."/>
        </authorList>
    </citation>
    <scope>NUCLEOTIDE SEQUENCE [LARGE SCALE GENOMIC DNA]</scope>
    <source>
        <strain evidence="1 2">MAFF 305040</strain>
    </source>
</reference>
<accession>A0A9P3CAP1</accession>
<dbReference type="InterPro" id="IPR029069">
    <property type="entry name" value="HotDog_dom_sf"/>
</dbReference>
<dbReference type="Gene3D" id="3.10.129.10">
    <property type="entry name" value="Hotdog Thioesterase"/>
    <property type="match status" value="1"/>
</dbReference>
<dbReference type="AlphaFoldDB" id="A0A9P3CAP1"/>
<sequence>MRAEGLTALSCAKSLSRAPVLPRCAAKQLGQQQRHRSTATPDSTLAELSPRWLSDVKQRLGHCITWGLKPDQTQEAGKILQEIARDWRDLLAGREGFLTSKQRRSTFRQQVVWGEQDSMGHVNNVVYNRYAETGRVDWFLKLARVDPSNAEAWRTILTPKDLGLLLKSIRTDFKFPVQPMKYPDHVSIYHKLGTEPVEGTDSFIMDVMILSEVHQRPAARCVEDCVLYDYRVAKKTPLRPFMLDVLRETWKLQEETKRINSQRVVALLDRVRKLEKGSWDREGAVEDMGSASS</sequence>
<dbReference type="GO" id="GO:0047617">
    <property type="term" value="F:fatty acyl-CoA hydrolase activity"/>
    <property type="evidence" value="ECO:0007669"/>
    <property type="project" value="TreeGrafter"/>
</dbReference>
<dbReference type="Proteomes" id="UP000825890">
    <property type="component" value="Unassembled WGS sequence"/>
</dbReference>
<dbReference type="EMBL" id="BOLY01000001">
    <property type="protein sequence ID" value="GIZ37882.1"/>
    <property type="molecule type" value="Genomic_DNA"/>
</dbReference>
<gene>
    <name evidence="1" type="ORF">CKM354_000131200</name>
</gene>
<evidence type="ECO:0000313" key="1">
    <source>
        <dbReference type="EMBL" id="GIZ37882.1"/>
    </source>
</evidence>
<comment type="caution">
    <text evidence="1">The sequence shown here is derived from an EMBL/GenBank/DDBJ whole genome shotgun (WGS) entry which is preliminary data.</text>
</comment>
<dbReference type="CDD" id="cd00586">
    <property type="entry name" value="4HBT"/>
    <property type="match status" value="1"/>
</dbReference>
<name>A0A9P3CAP1_9PEZI</name>
<dbReference type="Pfam" id="PF13279">
    <property type="entry name" value="4HBT_2"/>
    <property type="match status" value="1"/>
</dbReference>
<proteinExistence type="predicted"/>
<dbReference type="OrthoDB" id="5538558at2759"/>
<dbReference type="PANTHER" id="PTHR31793">
    <property type="entry name" value="4-HYDROXYBENZOYL-COA THIOESTERASE FAMILY MEMBER"/>
    <property type="match status" value="1"/>
</dbReference>